<protein>
    <submittedName>
        <fullName evidence="1">Uncharacterized protein</fullName>
    </submittedName>
</protein>
<evidence type="ECO:0000313" key="2">
    <source>
        <dbReference type="Proteomes" id="UP000294360"/>
    </source>
</evidence>
<geneLocation type="plasmid" evidence="1 2">
    <name>2</name>
</geneLocation>
<dbReference type="Proteomes" id="UP000294360">
    <property type="component" value="Plasmid 2"/>
</dbReference>
<accession>A0A4U8Z6E8</accession>
<organism evidence="1 2">
    <name type="scientific">Methylocella tundrae</name>
    <dbReference type="NCBI Taxonomy" id="227605"/>
    <lineage>
        <taxon>Bacteria</taxon>
        <taxon>Pseudomonadati</taxon>
        <taxon>Pseudomonadota</taxon>
        <taxon>Alphaproteobacteria</taxon>
        <taxon>Hyphomicrobiales</taxon>
        <taxon>Beijerinckiaceae</taxon>
        <taxon>Methylocella</taxon>
    </lineage>
</organism>
<dbReference type="EMBL" id="LR536451">
    <property type="protein sequence ID" value="VFU16240.1"/>
    <property type="molecule type" value="Genomic_DNA"/>
</dbReference>
<sequence>MGISDPIRHWPAPFGLKSHLTSLPERKLCPRGDFVSNPRHLPRRASAFRRAHGAVSPPGRIMQRIAKA</sequence>
<keyword evidence="1" id="KW-0614">Plasmid</keyword>
<dbReference type="KEGG" id="mtun:MTUNDRAET4_0001.1"/>
<reference evidence="1 2" key="1">
    <citation type="submission" date="2019-03" db="EMBL/GenBank/DDBJ databases">
        <authorList>
            <person name="Kox A.R. M."/>
        </authorList>
    </citation>
    <scope>NUCLEOTIDE SEQUENCE [LARGE SCALE GENOMIC DNA]</scope>
    <source>
        <strain evidence="1">MTUNDRAET4 annotated genome</strain>
        <plasmid evidence="2">2</plasmid>
    </source>
</reference>
<proteinExistence type="predicted"/>
<dbReference type="AlphaFoldDB" id="A0A4U8Z6E8"/>
<evidence type="ECO:0000313" key="1">
    <source>
        <dbReference type="EMBL" id="VFU16240.1"/>
    </source>
</evidence>
<name>A0A4U8Z6E8_METTU</name>
<gene>
    <name evidence="1" type="ORF">MTUNDRAET4_0001</name>
</gene>